<keyword evidence="1" id="KW-0812">Transmembrane</keyword>
<feature type="transmembrane region" description="Helical" evidence="1">
    <location>
        <begin position="12"/>
        <end position="33"/>
    </location>
</feature>
<dbReference type="Proteomes" id="UP001597118">
    <property type="component" value="Unassembled WGS sequence"/>
</dbReference>
<dbReference type="InterPro" id="IPR050261">
    <property type="entry name" value="FrsA_esterase"/>
</dbReference>
<comment type="caution">
    <text evidence="2">The sequence shown here is derived from an EMBL/GenBank/DDBJ whole genome shotgun (WGS) entry which is preliminary data.</text>
</comment>
<proteinExistence type="predicted"/>
<dbReference type="InterPro" id="IPR029058">
    <property type="entry name" value="AB_hydrolase_fold"/>
</dbReference>
<keyword evidence="1" id="KW-1133">Transmembrane helix</keyword>
<dbReference type="Gene3D" id="3.40.50.1820">
    <property type="entry name" value="alpha/beta hydrolase"/>
    <property type="match status" value="1"/>
</dbReference>
<evidence type="ECO:0000313" key="2">
    <source>
        <dbReference type="EMBL" id="MFD1631791.1"/>
    </source>
</evidence>
<dbReference type="Pfam" id="PF12715">
    <property type="entry name" value="Abhydrolase_7"/>
    <property type="match status" value="1"/>
</dbReference>
<name>A0ABW4IJI2_9SPHI</name>
<dbReference type="PANTHER" id="PTHR22946">
    <property type="entry name" value="DIENELACTONE HYDROLASE DOMAIN-CONTAINING PROTEIN-RELATED"/>
    <property type="match status" value="1"/>
</dbReference>
<protein>
    <submittedName>
        <fullName evidence="2">Alpha/beta hydrolase</fullName>
    </submittedName>
</protein>
<dbReference type="PANTHER" id="PTHR22946:SF8">
    <property type="entry name" value="ACETYL XYLAN ESTERASE DOMAIN-CONTAINING PROTEIN"/>
    <property type="match status" value="1"/>
</dbReference>
<sequence>MKFKISHSELKMLGNYCAMVSLMSIISITLTYAQNRPITQDDIRASMEKHLLSMGPDYNKYAHPKMEVIKKFKEDGYERWHVKYLVDENEYCYAYLLIPNNIPKGVKRPAVLCPHPTANIGKDRVVGIYQGPAQSPAEEQSRANRLYAVELAKKGFVTFAPDRAAYGERRLEKDGGFTLQMNAFQKYLSAKYPGFTLSGKSVYDLKIALSILEKLDFVDPENIGIIGHSLGAIDAIMLAGFDQRVKAAVVNSGSPIRYEAAWWDMNSNELRTYLQNPDIKGGLDKHMNFYVMMAAPRSVLYQYSIADPAYWEPNIVEAHRAIYNYYSSISGTKKIDYNVYFHGQGHDFTDDSRTLSYRWLENRLMKKQSNPDKEVFVPAAIDIANGYAQHFDNIENSYPAGWTMSMVARVGQTGTDPNKNPRTQAPVANAPKLMMGTAASKGNFVYNFGGKLGFKNGSSSDYALLVSLNTKSVKTSKSIKGQFDAMVMRNLYDGTNNTLINELVLQYRIGETGDFINLKETIRNGENKQTIGIKPADIKNFTFELPKECSNQPVVQLRWITKYISGKVEHSDGRPSFAVDNFIIEKTL</sequence>
<organism evidence="2 3">
    <name type="scientific">Pseudopedobacter beijingensis</name>
    <dbReference type="NCBI Taxonomy" id="1207056"/>
    <lineage>
        <taxon>Bacteria</taxon>
        <taxon>Pseudomonadati</taxon>
        <taxon>Bacteroidota</taxon>
        <taxon>Sphingobacteriia</taxon>
        <taxon>Sphingobacteriales</taxon>
        <taxon>Sphingobacteriaceae</taxon>
        <taxon>Pseudopedobacter</taxon>
    </lineage>
</organism>
<dbReference type="RefSeq" id="WP_379664157.1">
    <property type="nucleotide sequence ID" value="NZ_JBHUDG010000050.1"/>
</dbReference>
<dbReference type="EMBL" id="JBHUDG010000050">
    <property type="protein sequence ID" value="MFD1631791.1"/>
    <property type="molecule type" value="Genomic_DNA"/>
</dbReference>
<accession>A0ABW4IJI2</accession>
<evidence type="ECO:0000313" key="3">
    <source>
        <dbReference type="Proteomes" id="UP001597118"/>
    </source>
</evidence>
<keyword evidence="1" id="KW-0472">Membrane</keyword>
<keyword evidence="2" id="KW-0378">Hydrolase</keyword>
<dbReference type="SUPFAM" id="SSF53474">
    <property type="entry name" value="alpha/beta-Hydrolases"/>
    <property type="match status" value="1"/>
</dbReference>
<reference evidence="3" key="1">
    <citation type="journal article" date="2019" name="Int. J. Syst. Evol. Microbiol.">
        <title>The Global Catalogue of Microorganisms (GCM) 10K type strain sequencing project: providing services to taxonomists for standard genome sequencing and annotation.</title>
        <authorList>
            <consortium name="The Broad Institute Genomics Platform"/>
            <consortium name="The Broad Institute Genome Sequencing Center for Infectious Disease"/>
            <person name="Wu L."/>
            <person name="Ma J."/>
        </authorList>
    </citation>
    <scope>NUCLEOTIDE SEQUENCE [LARGE SCALE GENOMIC DNA]</scope>
    <source>
        <strain evidence="3">CCUG 53762</strain>
    </source>
</reference>
<gene>
    <name evidence="2" type="ORF">ACFSAH_18095</name>
</gene>
<dbReference type="InterPro" id="IPR025890">
    <property type="entry name" value="Abhydrolase_bac"/>
</dbReference>
<keyword evidence="3" id="KW-1185">Reference proteome</keyword>
<evidence type="ECO:0000256" key="1">
    <source>
        <dbReference type="SAM" id="Phobius"/>
    </source>
</evidence>
<dbReference type="GO" id="GO:0016787">
    <property type="term" value="F:hydrolase activity"/>
    <property type="evidence" value="ECO:0007669"/>
    <property type="project" value="UniProtKB-KW"/>
</dbReference>